<accession>A0AAV4CMW4</accession>
<dbReference type="EMBL" id="BLXT01006765">
    <property type="protein sequence ID" value="GFO33172.1"/>
    <property type="molecule type" value="Genomic_DNA"/>
</dbReference>
<name>A0AAV4CMW4_9GAST</name>
<feature type="region of interest" description="Disordered" evidence="2">
    <location>
        <begin position="350"/>
        <end position="407"/>
    </location>
</feature>
<sequence>MVGNECEINRADGGWWSIDEQRDGQTRVGNQLTRLTNRMRAAIYAKQTAQAAQTKRRLSEVFNNDHKSQSSLVAALKRYAEDRDLNILCGHLNSVLRTRQQRAVLQHIRFVLYGTFSFILTHRQGAVLQHIRFVLYDTSSFILTRQQRAVLQHIRFVVYDTSSFIFTRQRRTVLQHIRFVLYDTSCFILTRQQRAVLQHIRFVLYDTSSSIFTRQQRAVLQHIRLLIPPAQRSLFDDHINSGQVSINPEWDADPMVSEASPPPDMGHQTRTQIRHSGQRKLIQVVREAGSFGFVVKSSCPAYIESVDNGGPAQAAGLKDGDILLKLNGIDVRKVEHDRLIQLLQDSGSAPTLEIMRGGDGNAPSVTPSVSRASSGSWSSSSHDSADDILHSPLVKDTDGQSFTDKVV</sequence>
<organism evidence="4 5">
    <name type="scientific">Plakobranchus ocellatus</name>
    <dbReference type="NCBI Taxonomy" id="259542"/>
    <lineage>
        <taxon>Eukaryota</taxon>
        <taxon>Metazoa</taxon>
        <taxon>Spiralia</taxon>
        <taxon>Lophotrochozoa</taxon>
        <taxon>Mollusca</taxon>
        <taxon>Gastropoda</taxon>
        <taxon>Heterobranchia</taxon>
        <taxon>Euthyneura</taxon>
        <taxon>Panpulmonata</taxon>
        <taxon>Sacoglossa</taxon>
        <taxon>Placobranchoidea</taxon>
        <taxon>Plakobranchidae</taxon>
        <taxon>Plakobranchus</taxon>
    </lineage>
</organism>
<dbReference type="SUPFAM" id="SSF50156">
    <property type="entry name" value="PDZ domain-like"/>
    <property type="match status" value="1"/>
</dbReference>
<dbReference type="AlphaFoldDB" id="A0AAV4CMW4"/>
<feature type="compositionally biased region" description="Basic and acidic residues" evidence="2">
    <location>
        <begin position="383"/>
        <end position="398"/>
    </location>
</feature>
<dbReference type="Gene3D" id="1.20.1160.20">
    <property type="match status" value="1"/>
</dbReference>
<proteinExistence type="predicted"/>
<reference evidence="4 5" key="1">
    <citation type="journal article" date="2021" name="Elife">
        <title>Chloroplast acquisition without the gene transfer in kleptoplastic sea slugs, Plakobranchus ocellatus.</title>
        <authorList>
            <person name="Maeda T."/>
            <person name="Takahashi S."/>
            <person name="Yoshida T."/>
            <person name="Shimamura S."/>
            <person name="Takaki Y."/>
            <person name="Nagai Y."/>
            <person name="Toyoda A."/>
            <person name="Suzuki Y."/>
            <person name="Arimoto A."/>
            <person name="Ishii H."/>
            <person name="Satoh N."/>
            <person name="Nishiyama T."/>
            <person name="Hasebe M."/>
            <person name="Maruyama T."/>
            <person name="Minagawa J."/>
            <person name="Obokata J."/>
            <person name="Shigenobu S."/>
        </authorList>
    </citation>
    <scope>NUCLEOTIDE SEQUENCE [LARGE SCALE GENOMIC DNA]</scope>
</reference>
<dbReference type="Pfam" id="PF00595">
    <property type="entry name" value="PDZ"/>
    <property type="match status" value="1"/>
</dbReference>
<dbReference type="GO" id="GO:0043495">
    <property type="term" value="F:protein-membrane adaptor activity"/>
    <property type="evidence" value="ECO:0007669"/>
    <property type="project" value="TreeGrafter"/>
</dbReference>
<dbReference type="PANTHER" id="PTHR14191:SF3">
    <property type="entry name" value="NA(+)_H(+) EXCHANGE REGULATORY COFACTOR-LIKE PROTEIN NRFL-1"/>
    <property type="match status" value="1"/>
</dbReference>
<feature type="compositionally biased region" description="Low complexity" evidence="2">
    <location>
        <begin position="368"/>
        <end position="382"/>
    </location>
</feature>
<evidence type="ECO:0000259" key="3">
    <source>
        <dbReference type="PROSITE" id="PS50106"/>
    </source>
</evidence>
<dbReference type="InterPro" id="IPR051067">
    <property type="entry name" value="NHER"/>
</dbReference>
<comment type="caution">
    <text evidence="4">The sequence shown here is derived from an EMBL/GenBank/DDBJ whole genome shotgun (WGS) entry which is preliminary data.</text>
</comment>
<feature type="domain" description="PDZ" evidence="3">
    <location>
        <begin position="281"/>
        <end position="358"/>
    </location>
</feature>
<dbReference type="InterPro" id="IPR001478">
    <property type="entry name" value="PDZ"/>
</dbReference>
<dbReference type="Proteomes" id="UP000735302">
    <property type="component" value="Unassembled WGS sequence"/>
</dbReference>
<evidence type="ECO:0000256" key="1">
    <source>
        <dbReference type="ARBA" id="ARBA00022737"/>
    </source>
</evidence>
<keyword evidence="5" id="KW-1185">Reference proteome</keyword>
<dbReference type="SMART" id="SM00228">
    <property type="entry name" value="PDZ"/>
    <property type="match status" value="1"/>
</dbReference>
<keyword evidence="1" id="KW-0677">Repeat</keyword>
<dbReference type="PANTHER" id="PTHR14191">
    <property type="entry name" value="PDZ DOMAIN CONTAINING PROTEIN"/>
    <property type="match status" value="1"/>
</dbReference>
<evidence type="ECO:0000313" key="5">
    <source>
        <dbReference type="Proteomes" id="UP000735302"/>
    </source>
</evidence>
<evidence type="ECO:0000313" key="4">
    <source>
        <dbReference type="EMBL" id="GFO33172.1"/>
    </source>
</evidence>
<gene>
    <name evidence="4" type="ORF">PoB_005967700</name>
</gene>
<protein>
    <submittedName>
        <fullName evidence="4">Na(+)/h(+) exchange regulatory cofactor nhe-rf3</fullName>
    </submittedName>
</protein>
<dbReference type="GO" id="GO:0072659">
    <property type="term" value="P:protein localization to plasma membrane"/>
    <property type="evidence" value="ECO:0007669"/>
    <property type="project" value="TreeGrafter"/>
</dbReference>
<dbReference type="PROSITE" id="PS50106">
    <property type="entry name" value="PDZ"/>
    <property type="match status" value="1"/>
</dbReference>
<dbReference type="InterPro" id="IPR036034">
    <property type="entry name" value="PDZ_sf"/>
</dbReference>
<dbReference type="GO" id="GO:0016324">
    <property type="term" value="C:apical plasma membrane"/>
    <property type="evidence" value="ECO:0007669"/>
    <property type="project" value="TreeGrafter"/>
</dbReference>
<evidence type="ECO:0000256" key="2">
    <source>
        <dbReference type="SAM" id="MobiDB-lite"/>
    </source>
</evidence>
<dbReference type="Gene3D" id="2.30.42.10">
    <property type="match status" value="1"/>
</dbReference>